<dbReference type="Gene3D" id="3.20.20.70">
    <property type="entry name" value="Aldolase class I"/>
    <property type="match status" value="1"/>
</dbReference>
<evidence type="ECO:0000256" key="9">
    <source>
        <dbReference type="HAMAP-Rule" id="MF_00097"/>
    </source>
</evidence>
<comment type="similarity">
    <text evidence="9 10">Belongs to the thiamine-phosphate synthase family.</text>
</comment>
<dbReference type="Pfam" id="PF02581">
    <property type="entry name" value="TMP-TENI"/>
    <property type="match status" value="1"/>
</dbReference>
<evidence type="ECO:0000256" key="3">
    <source>
        <dbReference type="ARBA" id="ARBA00022723"/>
    </source>
</evidence>
<dbReference type="GO" id="GO:0004789">
    <property type="term" value="F:thiamine-phosphate diphosphorylase activity"/>
    <property type="evidence" value="ECO:0007669"/>
    <property type="project" value="UniProtKB-UniRule"/>
</dbReference>
<keyword evidence="2 9" id="KW-0808">Transferase</keyword>
<dbReference type="AlphaFoldDB" id="A0A7W8HCB2"/>
<dbReference type="EMBL" id="JACHFW010000015">
    <property type="protein sequence ID" value="MBB5265861.1"/>
    <property type="molecule type" value="Genomic_DNA"/>
</dbReference>
<comment type="function">
    <text evidence="9">Condenses 4-methyl-5-(beta-hydroxyethyl)thiazole monophosphate (THZ-P) and 2-methyl-4-amino-5-hydroxymethyl pyrimidine pyrophosphate (HMP-PP) to form thiamine monophosphate (TMP).</text>
</comment>
<dbReference type="InterPro" id="IPR034291">
    <property type="entry name" value="TMP_synthase"/>
</dbReference>
<comment type="catalytic activity">
    <reaction evidence="6 9 10">
        <text>4-methyl-5-(2-phosphooxyethyl)-thiazole + 4-amino-2-methyl-5-(diphosphooxymethyl)pyrimidine + H(+) = thiamine phosphate + diphosphate</text>
        <dbReference type="Rhea" id="RHEA:22328"/>
        <dbReference type="ChEBI" id="CHEBI:15378"/>
        <dbReference type="ChEBI" id="CHEBI:33019"/>
        <dbReference type="ChEBI" id="CHEBI:37575"/>
        <dbReference type="ChEBI" id="CHEBI:57841"/>
        <dbReference type="ChEBI" id="CHEBI:58296"/>
        <dbReference type="EC" id="2.5.1.3"/>
    </reaction>
</comment>
<gene>
    <name evidence="9" type="primary">thiE</name>
    <name evidence="13" type="ORF">HNP82_003012</name>
</gene>
<keyword evidence="3 9" id="KW-0479">Metal-binding</keyword>
<feature type="binding site" evidence="9">
    <location>
        <position position="167"/>
    </location>
    <ligand>
        <name>2-[(2R,5Z)-2-carboxy-4-methylthiazol-5(2H)-ylidene]ethyl phosphate</name>
        <dbReference type="ChEBI" id="CHEBI:62899"/>
    </ligand>
</feature>
<dbReference type="GO" id="GO:0009229">
    <property type="term" value="P:thiamine diphosphate biosynthetic process"/>
    <property type="evidence" value="ECO:0007669"/>
    <property type="project" value="UniProtKB-UniRule"/>
</dbReference>
<feature type="binding site" evidence="9">
    <location>
        <position position="72"/>
    </location>
    <ligand>
        <name>4-amino-2-methyl-5-(diphosphooxymethyl)pyrimidine</name>
        <dbReference type="ChEBI" id="CHEBI:57841"/>
    </ligand>
</feature>
<keyword evidence="4 9" id="KW-0460">Magnesium</keyword>
<evidence type="ECO:0000256" key="8">
    <source>
        <dbReference type="ARBA" id="ARBA00047883"/>
    </source>
</evidence>
<comment type="caution">
    <text evidence="13">The sequence shown here is derived from an EMBL/GenBank/DDBJ whole genome shotgun (WGS) entry which is preliminary data.</text>
</comment>
<dbReference type="GO" id="GO:0009228">
    <property type="term" value="P:thiamine biosynthetic process"/>
    <property type="evidence" value="ECO:0007669"/>
    <property type="project" value="UniProtKB-KW"/>
</dbReference>
<name>A0A7W8HCB2_9FIRM</name>
<keyword evidence="5 9" id="KW-0784">Thiamine biosynthesis</keyword>
<comment type="catalytic activity">
    <reaction evidence="8 9 10">
        <text>2-[(2R,5Z)-2-carboxy-4-methylthiazol-5(2H)-ylidene]ethyl phosphate + 4-amino-2-methyl-5-(diphosphooxymethyl)pyrimidine + 2 H(+) = thiamine phosphate + CO2 + diphosphate</text>
        <dbReference type="Rhea" id="RHEA:47844"/>
        <dbReference type="ChEBI" id="CHEBI:15378"/>
        <dbReference type="ChEBI" id="CHEBI:16526"/>
        <dbReference type="ChEBI" id="CHEBI:33019"/>
        <dbReference type="ChEBI" id="CHEBI:37575"/>
        <dbReference type="ChEBI" id="CHEBI:57841"/>
        <dbReference type="ChEBI" id="CHEBI:62899"/>
        <dbReference type="EC" id="2.5.1.3"/>
    </reaction>
</comment>
<dbReference type="SUPFAM" id="SSF51391">
    <property type="entry name" value="Thiamin phosphate synthase"/>
    <property type="match status" value="1"/>
</dbReference>
<evidence type="ECO:0000313" key="13">
    <source>
        <dbReference type="EMBL" id="MBB5265861.1"/>
    </source>
</evidence>
<dbReference type="GO" id="GO:0000287">
    <property type="term" value="F:magnesium ion binding"/>
    <property type="evidence" value="ECO:0007669"/>
    <property type="project" value="UniProtKB-UniRule"/>
</dbReference>
<dbReference type="UniPathway" id="UPA00060">
    <property type="reaction ID" value="UER00141"/>
</dbReference>
<feature type="binding site" evidence="9">
    <location>
        <position position="73"/>
    </location>
    <ligand>
        <name>Mg(2+)</name>
        <dbReference type="ChEBI" id="CHEBI:18420"/>
    </ligand>
</feature>
<comment type="catalytic activity">
    <reaction evidence="7 9 10">
        <text>2-(2-carboxy-4-methylthiazol-5-yl)ethyl phosphate + 4-amino-2-methyl-5-(diphosphooxymethyl)pyrimidine + 2 H(+) = thiamine phosphate + CO2 + diphosphate</text>
        <dbReference type="Rhea" id="RHEA:47848"/>
        <dbReference type="ChEBI" id="CHEBI:15378"/>
        <dbReference type="ChEBI" id="CHEBI:16526"/>
        <dbReference type="ChEBI" id="CHEBI:33019"/>
        <dbReference type="ChEBI" id="CHEBI:37575"/>
        <dbReference type="ChEBI" id="CHEBI:57841"/>
        <dbReference type="ChEBI" id="CHEBI:62890"/>
        <dbReference type="EC" id="2.5.1.3"/>
    </reaction>
</comment>
<dbReference type="FunFam" id="3.20.20.70:FF:000096">
    <property type="entry name" value="Thiamine-phosphate synthase"/>
    <property type="match status" value="1"/>
</dbReference>
<dbReference type="NCBIfam" id="TIGR00693">
    <property type="entry name" value="thiE"/>
    <property type="match status" value="1"/>
</dbReference>
<feature type="binding site" evidence="9">
    <location>
        <begin position="40"/>
        <end position="44"/>
    </location>
    <ligand>
        <name>4-amino-2-methyl-5-(diphosphooxymethyl)pyrimidine</name>
        <dbReference type="ChEBI" id="CHEBI:57841"/>
    </ligand>
</feature>
<dbReference type="GO" id="GO:0005737">
    <property type="term" value="C:cytoplasm"/>
    <property type="evidence" value="ECO:0007669"/>
    <property type="project" value="TreeGrafter"/>
</dbReference>
<evidence type="ECO:0000256" key="4">
    <source>
        <dbReference type="ARBA" id="ARBA00022842"/>
    </source>
</evidence>
<organism evidence="13 14">
    <name type="scientific">Catenibacillus scindens</name>
    <dbReference type="NCBI Taxonomy" id="673271"/>
    <lineage>
        <taxon>Bacteria</taxon>
        <taxon>Bacillati</taxon>
        <taxon>Bacillota</taxon>
        <taxon>Clostridia</taxon>
        <taxon>Lachnospirales</taxon>
        <taxon>Lachnospiraceae</taxon>
        <taxon>Catenibacillus</taxon>
    </lineage>
</organism>
<sequence>MKIDPQLLRLYAVTDRGHLNGRSLPDVVDEILAGGVTIVQLREKDMLLEDFIREALAVKKVTDRWGVPLIINDNIQVCQAVSAAGVHVGQSDMEAGQVRRLLGPEKIIGVTAKTVEQALAAQAAGADYLGCGAVFGSATKLDTKKMELDTLDDICRHVSIPVVAIGGISFENISQLSGRLMDGVAAVSALFSAGNPKKAAQDLREKIDSMYSSAGSAK</sequence>
<evidence type="ECO:0000256" key="2">
    <source>
        <dbReference type="ARBA" id="ARBA00022679"/>
    </source>
</evidence>
<evidence type="ECO:0000256" key="6">
    <source>
        <dbReference type="ARBA" id="ARBA00047334"/>
    </source>
</evidence>
<dbReference type="InterPro" id="IPR022998">
    <property type="entry name" value="ThiamineP_synth_TenI"/>
</dbReference>
<comment type="cofactor">
    <cofactor evidence="9">
        <name>Mg(2+)</name>
        <dbReference type="ChEBI" id="CHEBI:18420"/>
    </cofactor>
    <text evidence="9">Binds 1 Mg(2+) ion per subunit.</text>
</comment>
<feature type="domain" description="Thiamine phosphate synthase/TenI" evidence="12">
    <location>
        <begin position="10"/>
        <end position="190"/>
    </location>
</feature>
<comment type="pathway">
    <text evidence="1 9 11">Cofactor biosynthesis; thiamine diphosphate biosynthesis; thiamine phosphate from 4-amino-2-methyl-5-diphosphomethylpyrimidine and 4-methyl-5-(2-phosphoethyl)-thiazole: step 1/1.</text>
</comment>
<evidence type="ECO:0000256" key="11">
    <source>
        <dbReference type="RuleBase" id="RU004253"/>
    </source>
</evidence>
<evidence type="ECO:0000256" key="7">
    <source>
        <dbReference type="ARBA" id="ARBA00047851"/>
    </source>
</evidence>
<dbReference type="HAMAP" id="MF_00097">
    <property type="entry name" value="TMP_synthase"/>
    <property type="match status" value="1"/>
</dbReference>
<dbReference type="PANTHER" id="PTHR20857:SF15">
    <property type="entry name" value="THIAMINE-PHOSPHATE SYNTHASE"/>
    <property type="match status" value="1"/>
</dbReference>
<dbReference type="PANTHER" id="PTHR20857">
    <property type="entry name" value="THIAMINE-PHOSPHATE PYROPHOSPHORYLASE"/>
    <property type="match status" value="1"/>
</dbReference>
<proteinExistence type="inferred from homology"/>
<evidence type="ECO:0000259" key="12">
    <source>
        <dbReference type="Pfam" id="PF02581"/>
    </source>
</evidence>
<dbReference type="InterPro" id="IPR013785">
    <property type="entry name" value="Aldolase_TIM"/>
</dbReference>
<evidence type="ECO:0000256" key="1">
    <source>
        <dbReference type="ARBA" id="ARBA00005165"/>
    </source>
</evidence>
<evidence type="ECO:0000256" key="5">
    <source>
        <dbReference type="ARBA" id="ARBA00022977"/>
    </source>
</evidence>
<feature type="binding site" evidence="9">
    <location>
        <position position="140"/>
    </location>
    <ligand>
        <name>4-amino-2-methyl-5-(diphosphooxymethyl)pyrimidine</name>
        <dbReference type="ChEBI" id="CHEBI:57841"/>
    </ligand>
</feature>
<evidence type="ECO:0000256" key="10">
    <source>
        <dbReference type="RuleBase" id="RU003826"/>
    </source>
</evidence>
<feature type="binding site" evidence="9">
    <location>
        <position position="111"/>
    </location>
    <ligand>
        <name>4-amino-2-methyl-5-(diphosphooxymethyl)pyrimidine</name>
        <dbReference type="ChEBI" id="CHEBI:57841"/>
    </ligand>
</feature>
<dbReference type="RefSeq" id="WP_183775996.1">
    <property type="nucleotide sequence ID" value="NZ_CAWVEG010000037.1"/>
</dbReference>
<feature type="binding site" evidence="9">
    <location>
        <begin position="187"/>
        <end position="188"/>
    </location>
    <ligand>
        <name>2-[(2R,5Z)-2-carboxy-4-methylthiazol-5(2H)-ylidene]ethyl phosphate</name>
        <dbReference type="ChEBI" id="CHEBI:62899"/>
    </ligand>
</feature>
<dbReference type="EC" id="2.5.1.3" evidence="9"/>
<keyword evidence="14" id="KW-1185">Reference proteome</keyword>
<dbReference type="CDD" id="cd00564">
    <property type="entry name" value="TMP_TenI"/>
    <property type="match status" value="1"/>
</dbReference>
<accession>A0A7W8HCB2</accession>
<feature type="binding site" evidence="9">
    <location>
        <position position="92"/>
    </location>
    <ligand>
        <name>Mg(2+)</name>
        <dbReference type="ChEBI" id="CHEBI:18420"/>
    </ligand>
</feature>
<protein>
    <recommendedName>
        <fullName evidence="9">Thiamine-phosphate synthase</fullName>
        <shortName evidence="9">TP synthase</shortName>
        <shortName evidence="9">TPS</shortName>
        <ecNumber evidence="9">2.5.1.3</ecNumber>
    </recommendedName>
    <alternativeName>
        <fullName evidence="9">Thiamine-phosphate pyrophosphorylase</fullName>
        <shortName evidence="9">TMP pyrophosphorylase</shortName>
        <shortName evidence="9">TMP-PPase</shortName>
    </alternativeName>
</protein>
<evidence type="ECO:0000313" key="14">
    <source>
        <dbReference type="Proteomes" id="UP000543642"/>
    </source>
</evidence>
<dbReference type="Proteomes" id="UP000543642">
    <property type="component" value="Unassembled WGS sequence"/>
</dbReference>
<feature type="binding site" evidence="9">
    <location>
        <begin position="137"/>
        <end position="139"/>
    </location>
    <ligand>
        <name>2-[(2R,5Z)-2-carboxy-4-methylthiazol-5(2H)-ylidene]ethyl phosphate</name>
        <dbReference type="ChEBI" id="CHEBI:62899"/>
    </ligand>
</feature>
<reference evidence="13 14" key="1">
    <citation type="submission" date="2020-08" db="EMBL/GenBank/DDBJ databases">
        <title>Genomic Encyclopedia of Type Strains, Phase IV (KMG-IV): sequencing the most valuable type-strain genomes for metagenomic binning, comparative biology and taxonomic classification.</title>
        <authorList>
            <person name="Goeker M."/>
        </authorList>
    </citation>
    <scope>NUCLEOTIDE SEQUENCE [LARGE SCALE GENOMIC DNA]</scope>
    <source>
        <strain evidence="13 14">DSM 106146</strain>
    </source>
</reference>
<dbReference type="InterPro" id="IPR036206">
    <property type="entry name" value="ThiamineP_synth_sf"/>
</dbReference>